<dbReference type="PANTHER" id="PTHR43167:SF1">
    <property type="entry name" value="PUTATIVE (AFU_ORTHOLOGUE AFUA_6G01830)-RELATED"/>
    <property type="match status" value="1"/>
</dbReference>
<sequence length="190" mass="19876">MYAKIPEMVRAAEERAEKTSFEQSCEPAVGALLGALAAAVPRGGRILELGTGTGVGTAWLASGVGPRTDVTLTTVEVVPELAESVRAAGLPDWVDVVTGDALDVVPRLGRFDLIFADAVAGKWEGLDVTLGALAPGGILVVDDMQPARYDRPEHRAVVDRIRATLASDPELATADFVEATGLMLATRRAA</sequence>
<dbReference type="Gene3D" id="3.40.50.150">
    <property type="entry name" value="Vaccinia Virus protein VP39"/>
    <property type="match status" value="1"/>
</dbReference>
<evidence type="ECO:0000313" key="2">
    <source>
        <dbReference type="Proteomes" id="UP000077381"/>
    </source>
</evidence>
<dbReference type="EC" id="2.1.1.-" evidence="1"/>
<dbReference type="AlphaFoldDB" id="A0A177HML5"/>
<protein>
    <submittedName>
        <fullName evidence="1">Putative O-methyltransferase</fullName>
        <ecNumber evidence="1">2.1.1.-</ecNumber>
    </submittedName>
</protein>
<keyword evidence="2" id="KW-1185">Reference proteome</keyword>
<dbReference type="EMBL" id="LOHS01000093">
    <property type="protein sequence ID" value="OAH12262.1"/>
    <property type="molecule type" value="Genomic_DNA"/>
</dbReference>
<dbReference type="SUPFAM" id="SSF53335">
    <property type="entry name" value="S-adenosyl-L-methionine-dependent methyltransferases"/>
    <property type="match status" value="1"/>
</dbReference>
<dbReference type="STRING" id="1716141.STSP_44570"/>
<gene>
    <name evidence="1" type="ORF">STSP_44570</name>
</gene>
<dbReference type="Proteomes" id="UP000077381">
    <property type="component" value="Unassembled WGS sequence"/>
</dbReference>
<name>A0A177HML5_9ACTN</name>
<comment type="caution">
    <text evidence="1">The sequence shown here is derived from an EMBL/GenBank/DDBJ whole genome shotgun (WGS) entry which is preliminary data.</text>
</comment>
<dbReference type="GO" id="GO:0008168">
    <property type="term" value="F:methyltransferase activity"/>
    <property type="evidence" value="ECO:0007669"/>
    <property type="project" value="UniProtKB-KW"/>
</dbReference>
<dbReference type="Pfam" id="PF13578">
    <property type="entry name" value="Methyltransf_24"/>
    <property type="match status" value="1"/>
</dbReference>
<accession>A0A177HML5</accession>
<dbReference type="PANTHER" id="PTHR43167">
    <property type="entry name" value="PUTATIVE (AFU_ORTHOLOGUE AFUA_6G01830)-RELATED"/>
    <property type="match status" value="1"/>
</dbReference>
<dbReference type="InterPro" id="IPR029063">
    <property type="entry name" value="SAM-dependent_MTases_sf"/>
</dbReference>
<dbReference type="CDD" id="cd02440">
    <property type="entry name" value="AdoMet_MTases"/>
    <property type="match status" value="1"/>
</dbReference>
<proteinExistence type="predicted"/>
<reference evidence="1 2" key="1">
    <citation type="submission" date="2015-12" db="EMBL/GenBank/DDBJ databases">
        <title>Genome sequence of Streptomyces sp. G25.</title>
        <authorList>
            <person name="Poehlein A."/>
            <person name="Roettig A."/>
            <person name="Hiessl S."/>
            <person name="Hauschild P."/>
            <person name="Schauer J."/>
            <person name="Madkour M.H."/>
            <person name="Al-Ansari A.M."/>
            <person name="Almakishah N.H."/>
            <person name="Steinbuechel A."/>
            <person name="Daniel R."/>
        </authorList>
    </citation>
    <scope>NUCLEOTIDE SEQUENCE [LARGE SCALE GENOMIC DNA]</scope>
    <source>
        <strain evidence="2">G25(2015)</strain>
    </source>
</reference>
<dbReference type="GO" id="GO:0032259">
    <property type="term" value="P:methylation"/>
    <property type="evidence" value="ECO:0007669"/>
    <property type="project" value="UniProtKB-KW"/>
</dbReference>
<organism evidence="1 2">
    <name type="scientific">Streptomyces jeddahensis</name>
    <dbReference type="NCBI Taxonomy" id="1716141"/>
    <lineage>
        <taxon>Bacteria</taxon>
        <taxon>Bacillati</taxon>
        <taxon>Actinomycetota</taxon>
        <taxon>Actinomycetes</taxon>
        <taxon>Kitasatosporales</taxon>
        <taxon>Streptomycetaceae</taxon>
        <taxon>Streptomyces</taxon>
    </lineage>
</organism>
<evidence type="ECO:0000313" key="1">
    <source>
        <dbReference type="EMBL" id="OAH12262.1"/>
    </source>
</evidence>
<dbReference type="PATRIC" id="fig|1716141.3.peg.4688"/>
<keyword evidence="1" id="KW-0489">Methyltransferase</keyword>
<keyword evidence="1" id="KW-0808">Transferase</keyword>